<evidence type="ECO:0000313" key="1">
    <source>
        <dbReference type="EMBL" id="KAL2339985.1"/>
    </source>
</evidence>
<sequence>MPRNLFFNSSAISRMFIPPFTKSSSSLFDLPHIHHIRPDNTNNTVNKFKGESFLRGLGEEGVGVDELDGGEGNVVPILHDDLRVM</sequence>
<protein>
    <submittedName>
        <fullName evidence="1">Uncharacterized protein</fullName>
    </submittedName>
</protein>
<comment type="caution">
    <text evidence="1">The sequence shown here is derived from an EMBL/GenBank/DDBJ whole genome shotgun (WGS) entry which is preliminary data.</text>
</comment>
<name>A0ABD1MVX8_9FABA</name>
<proteinExistence type="predicted"/>
<accession>A0ABD1MVX8</accession>
<dbReference type="Proteomes" id="UP001603857">
    <property type="component" value="Unassembled WGS sequence"/>
</dbReference>
<evidence type="ECO:0000313" key="2">
    <source>
        <dbReference type="Proteomes" id="UP001603857"/>
    </source>
</evidence>
<organism evidence="1 2">
    <name type="scientific">Flemingia macrophylla</name>
    <dbReference type="NCBI Taxonomy" id="520843"/>
    <lineage>
        <taxon>Eukaryota</taxon>
        <taxon>Viridiplantae</taxon>
        <taxon>Streptophyta</taxon>
        <taxon>Embryophyta</taxon>
        <taxon>Tracheophyta</taxon>
        <taxon>Spermatophyta</taxon>
        <taxon>Magnoliopsida</taxon>
        <taxon>eudicotyledons</taxon>
        <taxon>Gunneridae</taxon>
        <taxon>Pentapetalae</taxon>
        <taxon>rosids</taxon>
        <taxon>fabids</taxon>
        <taxon>Fabales</taxon>
        <taxon>Fabaceae</taxon>
        <taxon>Papilionoideae</taxon>
        <taxon>50 kb inversion clade</taxon>
        <taxon>NPAAA clade</taxon>
        <taxon>indigoferoid/millettioid clade</taxon>
        <taxon>Phaseoleae</taxon>
        <taxon>Flemingia</taxon>
    </lineage>
</organism>
<keyword evidence="2" id="KW-1185">Reference proteome</keyword>
<reference evidence="1 2" key="1">
    <citation type="submission" date="2024-08" db="EMBL/GenBank/DDBJ databases">
        <title>Insights into the chromosomal genome structure of Flemingia macrophylla.</title>
        <authorList>
            <person name="Ding Y."/>
            <person name="Zhao Y."/>
            <person name="Bi W."/>
            <person name="Wu M."/>
            <person name="Zhao G."/>
            <person name="Gong Y."/>
            <person name="Li W."/>
            <person name="Zhang P."/>
        </authorList>
    </citation>
    <scope>NUCLEOTIDE SEQUENCE [LARGE SCALE GENOMIC DNA]</scope>
    <source>
        <strain evidence="1">DYQJB</strain>
        <tissue evidence="1">Leaf</tissue>
    </source>
</reference>
<dbReference type="AlphaFoldDB" id="A0ABD1MVX8"/>
<dbReference type="EMBL" id="JBGMDY010000003">
    <property type="protein sequence ID" value="KAL2339985.1"/>
    <property type="molecule type" value="Genomic_DNA"/>
</dbReference>
<gene>
    <name evidence="1" type="ORF">Fmac_007925</name>
</gene>